<dbReference type="Gene3D" id="3.40.190.10">
    <property type="entry name" value="Periplasmic binding protein-like II"/>
    <property type="match status" value="2"/>
</dbReference>
<evidence type="ECO:0000313" key="7">
    <source>
        <dbReference type="Proteomes" id="UP000291822"/>
    </source>
</evidence>
<dbReference type="GO" id="GO:0003700">
    <property type="term" value="F:DNA-binding transcription factor activity"/>
    <property type="evidence" value="ECO:0007669"/>
    <property type="project" value="InterPro"/>
</dbReference>
<feature type="domain" description="HTH lysR-type" evidence="5">
    <location>
        <begin position="5"/>
        <end position="62"/>
    </location>
</feature>
<evidence type="ECO:0000313" key="6">
    <source>
        <dbReference type="EMBL" id="TCI06138.1"/>
    </source>
</evidence>
<dbReference type="FunFam" id="1.10.10.10:FF:000001">
    <property type="entry name" value="LysR family transcriptional regulator"/>
    <property type="match status" value="1"/>
</dbReference>
<dbReference type="GO" id="GO:0003677">
    <property type="term" value="F:DNA binding"/>
    <property type="evidence" value="ECO:0007669"/>
    <property type="project" value="UniProtKB-KW"/>
</dbReference>
<dbReference type="PRINTS" id="PR00039">
    <property type="entry name" value="HTHLYSR"/>
</dbReference>
<evidence type="ECO:0000256" key="4">
    <source>
        <dbReference type="ARBA" id="ARBA00023163"/>
    </source>
</evidence>
<sequence length="285" mass="31091">MGIRLDIGLLRSFVAIADANTLSRAAERVGRTQAALSQQVKKLEESIQQPLMIRTGRGVTLTVHGERLLAHAHKILRQHDEAVAELSGDTLSGRLRFGCPDDYARVFLPGLLQSFASRHPQVFIEVVCAPTPRLLERLKGKSLDIAIVSQPDSKERHHFLRREPFVWVGSKGSDAHRRDPLQLALSDPDALDHMAATASLERAKRKYRIAYASGSVAGLTAVVRSGQAITVMTRTGVPPDLQILPPASGLPPLPSIGITVLTAAQRPSTLLSRFDEHVRTELPGL</sequence>
<dbReference type="PROSITE" id="PS50931">
    <property type="entry name" value="HTH_LYSR"/>
    <property type="match status" value="1"/>
</dbReference>
<dbReference type="Pfam" id="PF03466">
    <property type="entry name" value="LysR_substrate"/>
    <property type="match status" value="1"/>
</dbReference>
<evidence type="ECO:0000256" key="2">
    <source>
        <dbReference type="ARBA" id="ARBA00023015"/>
    </source>
</evidence>
<dbReference type="RefSeq" id="WP_131152565.1">
    <property type="nucleotide sequence ID" value="NZ_SJTG01000007.1"/>
</dbReference>
<protein>
    <submittedName>
        <fullName evidence="6">LysR family transcriptional regulator</fullName>
    </submittedName>
</protein>
<evidence type="ECO:0000256" key="3">
    <source>
        <dbReference type="ARBA" id="ARBA00023125"/>
    </source>
</evidence>
<keyword evidence="3" id="KW-0238">DNA-binding</keyword>
<reference evidence="6 7" key="1">
    <citation type="submission" date="2019-02" db="EMBL/GenBank/DDBJ databases">
        <title>Dyella amyloliquefaciens sp. nov., isolated from forest soil.</title>
        <authorList>
            <person name="Gao Z.-H."/>
            <person name="Qiu L.-H."/>
        </authorList>
    </citation>
    <scope>NUCLEOTIDE SEQUENCE [LARGE SCALE GENOMIC DNA]</scope>
    <source>
        <strain evidence="6 7">KACC 12747</strain>
    </source>
</reference>
<dbReference type="InterPro" id="IPR005119">
    <property type="entry name" value="LysR_subst-bd"/>
</dbReference>
<dbReference type="EMBL" id="SJTG01000007">
    <property type="protein sequence ID" value="TCI06138.1"/>
    <property type="molecule type" value="Genomic_DNA"/>
</dbReference>
<dbReference type="AlphaFoldDB" id="A0A4V2NKU6"/>
<organism evidence="6 7">
    <name type="scientific">Dyella soli</name>
    <dbReference type="NCBI Taxonomy" id="522319"/>
    <lineage>
        <taxon>Bacteria</taxon>
        <taxon>Pseudomonadati</taxon>
        <taxon>Pseudomonadota</taxon>
        <taxon>Gammaproteobacteria</taxon>
        <taxon>Lysobacterales</taxon>
        <taxon>Rhodanobacteraceae</taxon>
        <taxon>Dyella</taxon>
    </lineage>
</organism>
<dbReference type="Pfam" id="PF00126">
    <property type="entry name" value="HTH_1"/>
    <property type="match status" value="1"/>
</dbReference>
<dbReference type="InterPro" id="IPR036388">
    <property type="entry name" value="WH-like_DNA-bd_sf"/>
</dbReference>
<gene>
    <name evidence="6" type="ORF">EZM97_35005</name>
</gene>
<accession>A0A4V2NKU6</accession>
<dbReference type="InterPro" id="IPR036390">
    <property type="entry name" value="WH_DNA-bd_sf"/>
</dbReference>
<evidence type="ECO:0000256" key="1">
    <source>
        <dbReference type="ARBA" id="ARBA00009437"/>
    </source>
</evidence>
<dbReference type="PANTHER" id="PTHR30579">
    <property type="entry name" value="TRANSCRIPTIONAL REGULATOR"/>
    <property type="match status" value="1"/>
</dbReference>
<dbReference type="SUPFAM" id="SSF53850">
    <property type="entry name" value="Periplasmic binding protein-like II"/>
    <property type="match status" value="1"/>
</dbReference>
<dbReference type="InterPro" id="IPR000847">
    <property type="entry name" value="LysR_HTH_N"/>
</dbReference>
<dbReference type="Proteomes" id="UP000291822">
    <property type="component" value="Unassembled WGS sequence"/>
</dbReference>
<dbReference type="PANTHER" id="PTHR30579:SF7">
    <property type="entry name" value="HTH-TYPE TRANSCRIPTIONAL REGULATOR LRHA-RELATED"/>
    <property type="match status" value="1"/>
</dbReference>
<proteinExistence type="inferred from homology"/>
<evidence type="ECO:0000259" key="5">
    <source>
        <dbReference type="PROSITE" id="PS50931"/>
    </source>
</evidence>
<comment type="similarity">
    <text evidence="1">Belongs to the LysR transcriptional regulatory family.</text>
</comment>
<keyword evidence="2" id="KW-0805">Transcription regulation</keyword>
<comment type="caution">
    <text evidence="6">The sequence shown here is derived from an EMBL/GenBank/DDBJ whole genome shotgun (WGS) entry which is preliminary data.</text>
</comment>
<keyword evidence="7" id="KW-1185">Reference proteome</keyword>
<dbReference type="InterPro" id="IPR050176">
    <property type="entry name" value="LTTR"/>
</dbReference>
<dbReference type="SUPFAM" id="SSF46785">
    <property type="entry name" value="Winged helix' DNA-binding domain"/>
    <property type="match status" value="1"/>
</dbReference>
<name>A0A4V2NKU6_9GAMM</name>
<keyword evidence="4" id="KW-0804">Transcription</keyword>
<dbReference type="Gene3D" id="1.10.10.10">
    <property type="entry name" value="Winged helix-like DNA-binding domain superfamily/Winged helix DNA-binding domain"/>
    <property type="match status" value="1"/>
</dbReference>